<dbReference type="InterPro" id="IPR000792">
    <property type="entry name" value="Tscrpt_reg_LuxR_C"/>
</dbReference>
<dbReference type="PROSITE" id="PS50043">
    <property type="entry name" value="HTH_LUXR_2"/>
    <property type="match status" value="1"/>
</dbReference>
<dbReference type="Pfam" id="PF00196">
    <property type="entry name" value="GerE"/>
    <property type="match status" value="1"/>
</dbReference>
<feature type="domain" description="HTH luxR-type" evidence="4">
    <location>
        <begin position="26"/>
        <end position="91"/>
    </location>
</feature>
<dbReference type="PROSITE" id="PS00622">
    <property type="entry name" value="HTH_LUXR_1"/>
    <property type="match status" value="1"/>
</dbReference>
<dbReference type="CDD" id="cd06170">
    <property type="entry name" value="LuxR_C_like"/>
    <property type="match status" value="1"/>
</dbReference>
<keyword evidence="2" id="KW-0238">DNA-binding</keyword>
<evidence type="ECO:0000256" key="3">
    <source>
        <dbReference type="ARBA" id="ARBA00023163"/>
    </source>
</evidence>
<organism evidence="5 6">
    <name type="scientific">Sulfitobacter aestuarii</name>
    <dbReference type="NCBI Taxonomy" id="2161676"/>
    <lineage>
        <taxon>Bacteria</taxon>
        <taxon>Pseudomonadati</taxon>
        <taxon>Pseudomonadota</taxon>
        <taxon>Alphaproteobacteria</taxon>
        <taxon>Rhodobacterales</taxon>
        <taxon>Roseobacteraceae</taxon>
        <taxon>Sulfitobacter</taxon>
    </lineage>
</organism>
<proteinExistence type="predicted"/>
<reference evidence="6" key="1">
    <citation type="journal article" date="2019" name="Int. J. Syst. Evol. Microbiol.">
        <title>The Global Catalogue of Microorganisms (GCM) 10K type strain sequencing project: providing services to taxonomists for standard genome sequencing and annotation.</title>
        <authorList>
            <consortium name="The Broad Institute Genomics Platform"/>
            <consortium name="The Broad Institute Genome Sequencing Center for Infectious Disease"/>
            <person name="Wu L."/>
            <person name="Ma J."/>
        </authorList>
    </citation>
    <scope>NUCLEOTIDE SEQUENCE [LARGE SCALE GENOMIC DNA]</scope>
    <source>
        <strain evidence="6">TISTR 2562</strain>
    </source>
</reference>
<protein>
    <submittedName>
        <fullName evidence="5">Response regulator transcription factor</fullName>
    </submittedName>
</protein>
<dbReference type="PRINTS" id="PR00038">
    <property type="entry name" value="HTHLUXR"/>
</dbReference>
<dbReference type="InterPro" id="IPR016032">
    <property type="entry name" value="Sig_transdc_resp-reg_C-effctor"/>
</dbReference>
<dbReference type="SUPFAM" id="SSF46894">
    <property type="entry name" value="C-terminal effector domain of the bipartite response regulators"/>
    <property type="match status" value="1"/>
</dbReference>
<name>A0ABW5U4F2_9RHOB</name>
<evidence type="ECO:0000259" key="4">
    <source>
        <dbReference type="PROSITE" id="PS50043"/>
    </source>
</evidence>
<keyword evidence="3" id="KW-0804">Transcription</keyword>
<gene>
    <name evidence="5" type="ORF">ACFSUD_11935</name>
</gene>
<evidence type="ECO:0000313" key="5">
    <source>
        <dbReference type="EMBL" id="MFD2740287.1"/>
    </source>
</evidence>
<dbReference type="SMART" id="SM00421">
    <property type="entry name" value="HTH_LUXR"/>
    <property type="match status" value="1"/>
</dbReference>
<dbReference type="RefSeq" id="WP_386374688.1">
    <property type="nucleotide sequence ID" value="NZ_JBHUMP010000009.1"/>
</dbReference>
<dbReference type="Proteomes" id="UP001597474">
    <property type="component" value="Unassembled WGS sequence"/>
</dbReference>
<dbReference type="PANTHER" id="PTHR44688">
    <property type="entry name" value="DNA-BINDING TRANSCRIPTIONAL ACTIVATOR DEVR_DOSR"/>
    <property type="match status" value="1"/>
</dbReference>
<evidence type="ECO:0000256" key="1">
    <source>
        <dbReference type="ARBA" id="ARBA00023015"/>
    </source>
</evidence>
<dbReference type="Gene3D" id="1.10.10.10">
    <property type="entry name" value="Winged helix-like DNA-binding domain superfamily/Winged helix DNA-binding domain"/>
    <property type="match status" value="1"/>
</dbReference>
<keyword evidence="1" id="KW-0805">Transcription regulation</keyword>
<keyword evidence="6" id="KW-1185">Reference proteome</keyword>
<evidence type="ECO:0000313" key="6">
    <source>
        <dbReference type="Proteomes" id="UP001597474"/>
    </source>
</evidence>
<sequence>MPVRILNDVPDGDLAQVDVFRSPGDVAEPLDLLTPREREISILVAKGFSNKEVAQFLEISHWTVATHLKATYLKLGLKRRSELTYVLRRLL</sequence>
<dbReference type="InterPro" id="IPR036388">
    <property type="entry name" value="WH-like_DNA-bd_sf"/>
</dbReference>
<dbReference type="EMBL" id="JBHUMP010000009">
    <property type="protein sequence ID" value="MFD2740287.1"/>
    <property type="molecule type" value="Genomic_DNA"/>
</dbReference>
<comment type="caution">
    <text evidence="5">The sequence shown here is derived from an EMBL/GenBank/DDBJ whole genome shotgun (WGS) entry which is preliminary data.</text>
</comment>
<evidence type="ECO:0000256" key="2">
    <source>
        <dbReference type="ARBA" id="ARBA00023125"/>
    </source>
</evidence>
<dbReference type="PANTHER" id="PTHR44688:SF16">
    <property type="entry name" value="DNA-BINDING TRANSCRIPTIONAL ACTIVATOR DEVR_DOSR"/>
    <property type="match status" value="1"/>
</dbReference>
<accession>A0ABW5U4F2</accession>